<keyword evidence="11" id="KW-0862">Zinc</keyword>
<dbReference type="InterPro" id="IPR033495">
    <property type="entry name" value="MRPP3_PIN_dom"/>
</dbReference>
<evidence type="ECO:0000256" key="2">
    <source>
        <dbReference type="ARBA" id="ARBA00001946"/>
    </source>
</evidence>
<feature type="domain" description="PROP1-like PPR" evidence="19">
    <location>
        <begin position="62"/>
        <end position="156"/>
    </location>
</feature>
<keyword evidence="6" id="KW-0819">tRNA processing</keyword>
<evidence type="ECO:0000259" key="18">
    <source>
        <dbReference type="Pfam" id="PF16953"/>
    </source>
</evidence>
<evidence type="ECO:0000256" key="17">
    <source>
        <dbReference type="SAM" id="MobiDB-lite"/>
    </source>
</evidence>
<evidence type="ECO:0000256" key="14">
    <source>
        <dbReference type="ARBA" id="ARBA00023128"/>
    </source>
</evidence>
<dbReference type="GO" id="GO:0005739">
    <property type="term" value="C:mitochondrion"/>
    <property type="evidence" value="ECO:0007669"/>
    <property type="project" value="UniProtKB-SubCell"/>
</dbReference>
<feature type="region of interest" description="Disordered" evidence="17">
    <location>
        <begin position="127"/>
        <end position="171"/>
    </location>
</feature>
<evidence type="ECO:0000256" key="12">
    <source>
        <dbReference type="ARBA" id="ARBA00022842"/>
    </source>
</evidence>
<dbReference type="PANTHER" id="PTHR13547">
    <property type="match status" value="1"/>
</dbReference>
<keyword evidence="9" id="KW-0677">Repeat</keyword>
<evidence type="ECO:0000256" key="10">
    <source>
        <dbReference type="ARBA" id="ARBA00022801"/>
    </source>
</evidence>
<protein>
    <recommendedName>
        <fullName evidence="15">Mitochondrial ribonuclease P catalytic subunit</fullName>
        <ecNumber evidence="5">3.1.26.5</ecNumber>
    </recommendedName>
    <alternativeName>
        <fullName evidence="16">Mitochondrial ribonuclease P protein 3</fullName>
    </alternativeName>
</protein>
<dbReference type="eggNOG" id="KOG1347">
    <property type="taxonomic scope" value="Eukaryota"/>
</dbReference>
<evidence type="ECO:0000256" key="15">
    <source>
        <dbReference type="ARBA" id="ARBA00044536"/>
    </source>
</evidence>
<keyword evidence="21" id="KW-1185">Reference proteome</keyword>
<dbReference type="AlphaFoldDB" id="I0Z8I0"/>
<name>I0Z8I0_COCSC</name>
<keyword evidence="12" id="KW-0460">Magnesium</keyword>
<evidence type="ECO:0000256" key="13">
    <source>
        <dbReference type="ARBA" id="ARBA00022946"/>
    </source>
</evidence>
<evidence type="ECO:0000313" key="21">
    <source>
        <dbReference type="Proteomes" id="UP000007264"/>
    </source>
</evidence>
<dbReference type="InterPro" id="IPR031595">
    <property type="entry name" value="PRORP_C"/>
</dbReference>
<feature type="compositionally biased region" description="Basic and acidic residues" evidence="17">
    <location>
        <begin position="144"/>
        <end position="154"/>
    </location>
</feature>
<dbReference type="PANTHER" id="PTHR13547:SF1">
    <property type="entry name" value="MITOCHONDRIAL RIBONUCLEASE P CATALYTIC SUBUNIT"/>
    <property type="match status" value="1"/>
</dbReference>
<organism evidence="20 21">
    <name type="scientific">Coccomyxa subellipsoidea (strain C-169)</name>
    <name type="common">Green microalga</name>
    <dbReference type="NCBI Taxonomy" id="574566"/>
    <lineage>
        <taxon>Eukaryota</taxon>
        <taxon>Viridiplantae</taxon>
        <taxon>Chlorophyta</taxon>
        <taxon>core chlorophytes</taxon>
        <taxon>Trebouxiophyceae</taxon>
        <taxon>Trebouxiophyceae incertae sedis</taxon>
        <taxon>Coccomyxaceae</taxon>
        <taxon>Coccomyxa</taxon>
        <taxon>Coccomyxa subellipsoidea</taxon>
    </lineage>
</organism>
<evidence type="ECO:0000259" key="19">
    <source>
        <dbReference type="Pfam" id="PF17177"/>
    </source>
</evidence>
<keyword evidence="14" id="KW-0496">Mitochondrion</keyword>
<feature type="compositionally biased region" description="Low complexity" evidence="17">
    <location>
        <begin position="36"/>
        <end position="47"/>
    </location>
</feature>
<evidence type="ECO:0000256" key="9">
    <source>
        <dbReference type="ARBA" id="ARBA00022737"/>
    </source>
</evidence>
<dbReference type="KEGG" id="csl:COCSUDRAFT_59444"/>
<dbReference type="GeneID" id="17044958"/>
<feature type="compositionally biased region" description="Polar residues" evidence="17">
    <location>
        <begin position="155"/>
        <end position="167"/>
    </location>
</feature>
<dbReference type="STRING" id="574566.I0Z8I0"/>
<dbReference type="EC" id="3.1.26.5" evidence="5"/>
<reference evidence="20 21" key="1">
    <citation type="journal article" date="2012" name="Genome Biol.">
        <title>The genome of the polar eukaryotic microalga coccomyxa subellipsoidea reveals traits of cold adaptation.</title>
        <authorList>
            <person name="Blanc G."/>
            <person name="Agarkova I."/>
            <person name="Grimwood J."/>
            <person name="Kuo A."/>
            <person name="Brueggeman A."/>
            <person name="Dunigan D."/>
            <person name="Gurnon J."/>
            <person name="Ladunga I."/>
            <person name="Lindquist E."/>
            <person name="Lucas S."/>
            <person name="Pangilinan J."/>
            <person name="Proschold T."/>
            <person name="Salamov A."/>
            <person name="Schmutz J."/>
            <person name="Weeks D."/>
            <person name="Yamada T."/>
            <person name="Claverie J.M."/>
            <person name="Grigoriev I."/>
            <person name="Van Etten J."/>
            <person name="Lomsadze A."/>
            <person name="Borodovsky M."/>
        </authorList>
    </citation>
    <scope>NUCLEOTIDE SEQUENCE [LARGE SCALE GENOMIC DNA]</scope>
    <source>
        <strain evidence="20 21">C-169</strain>
    </source>
</reference>
<keyword evidence="10" id="KW-0378">Hydrolase</keyword>
<comment type="caution">
    <text evidence="20">The sequence shown here is derived from an EMBL/GenBank/DDBJ whole genome shotgun (WGS) entry which is preliminary data.</text>
</comment>
<dbReference type="GO" id="GO:0004526">
    <property type="term" value="F:ribonuclease P activity"/>
    <property type="evidence" value="ECO:0007669"/>
    <property type="project" value="UniProtKB-EC"/>
</dbReference>
<dbReference type="RefSeq" id="XP_005651493.1">
    <property type="nucleotide sequence ID" value="XM_005651436.1"/>
</dbReference>
<accession>I0Z8I0</accession>
<comment type="similarity">
    <text evidence="4">Belongs to the PPR family. P subfamily.</text>
</comment>
<dbReference type="Gene3D" id="3.40.50.11980">
    <property type="match status" value="1"/>
</dbReference>
<sequence>MNGQKGFSSSASGGKEHGRKRSRSPGVVAEHGQFSPAGQKPLQQQAPPQQPPPKEQQQQQGRKKARKMTPEGGLRADIFKAAKENDPLGGLAAYDRAVAEGISMGNDLFETLLYLCSGGQAWDAKLPAPAQTDAKSASQPGEDVDARKAAHKEASTSGQATSGNGATPEQALQRESIDKAAHMTSEEWVKVARRGKELWQTLKERGGGKSEVCYTALARMAATEGKPDQALDAAREALATGLHLKLRSFVPALKAYCAAGNVDAAFKVDELIAEQELDLTEDEYALLIGVCAYGAVWARAEGVLTRIARELTALQEGTLAAVERFFRSPSAAQSLGEGQSWVLERCSVSESGQPSCCDGQLEAVDLSPEEYHAFAEGIAALARQKEKRPSDFDTFRAWVDRNGPYGCLIDGANVALFGQNWEAGGFSFAQISAVLDQLREERPDLKPLLMLHQSRVKAELARERRAAALLERLRRDHLFYTTPFGSNDDWYWLYAAVKSGPDALIVSCDEMRDHLFQLLAPKYFRKWKQRHQVYFKFAPKGRAVLTHPAPYTVCTQHLLVSNAWLFPSAESDQWLCARPSQ</sequence>
<evidence type="ECO:0000256" key="3">
    <source>
        <dbReference type="ARBA" id="ARBA00004173"/>
    </source>
</evidence>
<dbReference type="CDD" id="cd18718">
    <property type="entry name" value="PIN_PRORP"/>
    <property type="match status" value="1"/>
</dbReference>
<comment type="cofactor">
    <cofactor evidence="2">
        <name>Mg(2+)</name>
        <dbReference type="ChEBI" id="CHEBI:18420"/>
    </cofactor>
</comment>
<keyword evidence="8" id="KW-0479">Metal-binding</keyword>
<proteinExistence type="inferred from homology"/>
<evidence type="ECO:0000256" key="8">
    <source>
        <dbReference type="ARBA" id="ARBA00022723"/>
    </source>
</evidence>
<dbReference type="Gene3D" id="1.25.40.10">
    <property type="entry name" value="Tetratricopeptide repeat domain"/>
    <property type="match status" value="1"/>
</dbReference>
<evidence type="ECO:0000256" key="1">
    <source>
        <dbReference type="ARBA" id="ARBA00000928"/>
    </source>
</evidence>
<feature type="domain" description="PRORP" evidence="18">
    <location>
        <begin position="349"/>
        <end position="572"/>
    </location>
</feature>
<dbReference type="InterPro" id="IPR033443">
    <property type="entry name" value="PROP1-like_PPR_dom"/>
</dbReference>
<comment type="catalytic activity">
    <reaction evidence="1">
        <text>Endonucleolytic cleavage of RNA, removing 5'-extranucleotides from tRNA precursor.</text>
        <dbReference type="EC" id="3.1.26.5"/>
    </reaction>
</comment>
<dbReference type="Pfam" id="PF17177">
    <property type="entry name" value="PPR_long"/>
    <property type="match status" value="2"/>
</dbReference>
<dbReference type="EMBL" id="AGSI01000002">
    <property type="protein sequence ID" value="EIE26949.1"/>
    <property type="molecule type" value="Genomic_DNA"/>
</dbReference>
<dbReference type="GO" id="GO:0046872">
    <property type="term" value="F:metal ion binding"/>
    <property type="evidence" value="ECO:0007669"/>
    <property type="project" value="UniProtKB-KW"/>
</dbReference>
<dbReference type="GO" id="GO:0001682">
    <property type="term" value="P:tRNA 5'-leader removal"/>
    <property type="evidence" value="ECO:0007669"/>
    <property type="project" value="TreeGrafter"/>
</dbReference>
<evidence type="ECO:0000256" key="7">
    <source>
        <dbReference type="ARBA" id="ARBA00022722"/>
    </source>
</evidence>
<dbReference type="Pfam" id="PF16953">
    <property type="entry name" value="PRORP"/>
    <property type="match status" value="1"/>
</dbReference>
<keyword evidence="7" id="KW-0540">Nuclease</keyword>
<evidence type="ECO:0000256" key="16">
    <source>
        <dbReference type="ARBA" id="ARBA00044559"/>
    </source>
</evidence>
<evidence type="ECO:0000256" key="6">
    <source>
        <dbReference type="ARBA" id="ARBA00022694"/>
    </source>
</evidence>
<dbReference type="Proteomes" id="UP000007264">
    <property type="component" value="Unassembled WGS sequence"/>
</dbReference>
<gene>
    <name evidence="20" type="ORF">COCSUDRAFT_59444</name>
</gene>
<dbReference type="InterPro" id="IPR011990">
    <property type="entry name" value="TPR-like_helical_dom_sf"/>
</dbReference>
<feature type="compositionally biased region" description="Polar residues" evidence="17">
    <location>
        <begin position="1"/>
        <end position="12"/>
    </location>
</feature>
<evidence type="ECO:0000256" key="11">
    <source>
        <dbReference type="ARBA" id="ARBA00022833"/>
    </source>
</evidence>
<keyword evidence="13" id="KW-0809">Transit peptide</keyword>
<evidence type="ECO:0000256" key="4">
    <source>
        <dbReference type="ARBA" id="ARBA00007626"/>
    </source>
</evidence>
<feature type="domain" description="PROP1-like PPR" evidence="19">
    <location>
        <begin position="183"/>
        <end position="332"/>
    </location>
</feature>
<dbReference type="OrthoDB" id="46913at2759"/>
<comment type="subcellular location">
    <subcellularLocation>
        <location evidence="3">Mitochondrion</location>
    </subcellularLocation>
</comment>
<evidence type="ECO:0000313" key="20">
    <source>
        <dbReference type="EMBL" id="EIE26949.1"/>
    </source>
</evidence>
<feature type="region of interest" description="Disordered" evidence="17">
    <location>
        <begin position="1"/>
        <end position="71"/>
    </location>
</feature>
<evidence type="ECO:0000256" key="5">
    <source>
        <dbReference type="ARBA" id="ARBA00012179"/>
    </source>
</evidence>